<comment type="caution">
    <text evidence="2">The sequence shown here is derived from an EMBL/GenBank/DDBJ whole genome shotgun (WGS) entry which is preliminary data.</text>
</comment>
<feature type="transmembrane region" description="Helical" evidence="1">
    <location>
        <begin position="113"/>
        <end position="133"/>
    </location>
</feature>
<evidence type="ECO:0000313" key="2">
    <source>
        <dbReference type="EMBL" id="KAH0567729.1"/>
    </source>
</evidence>
<dbReference type="Proteomes" id="UP000826195">
    <property type="component" value="Unassembled WGS sequence"/>
</dbReference>
<proteinExistence type="predicted"/>
<protein>
    <submittedName>
        <fullName evidence="2">Uncharacterized protein</fullName>
    </submittedName>
</protein>
<dbReference type="EMBL" id="JAHXZJ010000001">
    <property type="protein sequence ID" value="KAH0567729.1"/>
    <property type="molecule type" value="Genomic_DNA"/>
</dbReference>
<sequence>MCLLENDFAARMINYKLSCVFGDFNVDLQARNDKMLRLKDFLKRSGMSIVPTQPTNYTSQASTLIDSFLSSHDLINICLKYKHPKPAKRLIKCLSWKEADMDAAAELLDQKMAYSWILFSSVFLFVSFQLNIVQLHGLRRSYVTFAGSVIGLTGGSSGVGISWPIPKERSPQSLADMRLISILCAISKA</sequence>
<keyword evidence="1" id="KW-0812">Transmembrane</keyword>
<keyword evidence="1" id="KW-0472">Membrane</keyword>
<name>A0AAV7J9J6_COTGL</name>
<keyword evidence="3" id="KW-1185">Reference proteome</keyword>
<feature type="transmembrane region" description="Helical" evidence="1">
    <location>
        <begin position="145"/>
        <end position="165"/>
    </location>
</feature>
<evidence type="ECO:0000256" key="1">
    <source>
        <dbReference type="SAM" id="Phobius"/>
    </source>
</evidence>
<keyword evidence="1" id="KW-1133">Transmembrane helix</keyword>
<reference evidence="2 3" key="1">
    <citation type="journal article" date="2021" name="J. Hered.">
        <title>A chromosome-level genome assembly of the parasitoid wasp, Cotesia glomerata (Hymenoptera: Braconidae).</title>
        <authorList>
            <person name="Pinto B.J."/>
            <person name="Weis J.J."/>
            <person name="Gamble T."/>
            <person name="Ode P.J."/>
            <person name="Paul R."/>
            <person name="Zaspel J.M."/>
        </authorList>
    </citation>
    <scope>NUCLEOTIDE SEQUENCE [LARGE SCALE GENOMIC DNA]</scope>
    <source>
        <strain evidence="2">CgM1</strain>
    </source>
</reference>
<gene>
    <name evidence="2" type="ORF">KQX54_012624</name>
</gene>
<dbReference type="AlphaFoldDB" id="A0AAV7J9J6"/>
<accession>A0AAV7J9J6</accession>
<organism evidence="2 3">
    <name type="scientific">Cotesia glomerata</name>
    <name type="common">Lepidopteran parasitic wasp</name>
    <name type="synonym">Apanteles glomeratus</name>
    <dbReference type="NCBI Taxonomy" id="32391"/>
    <lineage>
        <taxon>Eukaryota</taxon>
        <taxon>Metazoa</taxon>
        <taxon>Ecdysozoa</taxon>
        <taxon>Arthropoda</taxon>
        <taxon>Hexapoda</taxon>
        <taxon>Insecta</taxon>
        <taxon>Pterygota</taxon>
        <taxon>Neoptera</taxon>
        <taxon>Endopterygota</taxon>
        <taxon>Hymenoptera</taxon>
        <taxon>Apocrita</taxon>
        <taxon>Ichneumonoidea</taxon>
        <taxon>Braconidae</taxon>
        <taxon>Microgastrinae</taxon>
        <taxon>Cotesia</taxon>
    </lineage>
</organism>
<evidence type="ECO:0000313" key="3">
    <source>
        <dbReference type="Proteomes" id="UP000826195"/>
    </source>
</evidence>